<keyword evidence="2" id="KW-1185">Reference proteome</keyword>
<evidence type="ECO:0000313" key="1">
    <source>
        <dbReference type="EMBL" id="GFN77087.1"/>
    </source>
</evidence>
<comment type="caution">
    <text evidence="1">The sequence shown here is derived from an EMBL/GenBank/DDBJ whole genome shotgun (WGS) entry which is preliminary data.</text>
</comment>
<sequence length="101" mass="11307">MSYIFKSELDMQISMHTLIICFSLLSPSFAAGGLEILLRLVDCGDAKQPGRRASSCTTRHYVEWSATVSHGQWNLVICYASKSHRNPVLQPYNSFCSSIFS</sequence>
<reference evidence="1 2" key="1">
    <citation type="journal article" date="2021" name="Elife">
        <title>Chloroplast acquisition without the gene transfer in kleptoplastic sea slugs, Plakobranchus ocellatus.</title>
        <authorList>
            <person name="Maeda T."/>
            <person name="Takahashi S."/>
            <person name="Yoshida T."/>
            <person name="Shimamura S."/>
            <person name="Takaki Y."/>
            <person name="Nagai Y."/>
            <person name="Toyoda A."/>
            <person name="Suzuki Y."/>
            <person name="Arimoto A."/>
            <person name="Ishii H."/>
            <person name="Satoh N."/>
            <person name="Nishiyama T."/>
            <person name="Hasebe M."/>
            <person name="Maruyama T."/>
            <person name="Minagawa J."/>
            <person name="Obokata J."/>
            <person name="Shigenobu S."/>
        </authorList>
    </citation>
    <scope>NUCLEOTIDE SEQUENCE [LARGE SCALE GENOMIC DNA]</scope>
</reference>
<dbReference type="Proteomes" id="UP000735302">
    <property type="component" value="Unassembled WGS sequence"/>
</dbReference>
<dbReference type="EMBL" id="BLXT01000437">
    <property type="protein sequence ID" value="GFN77087.1"/>
    <property type="molecule type" value="Genomic_DNA"/>
</dbReference>
<proteinExistence type="predicted"/>
<name>A0AAV3Y3F8_9GAST</name>
<evidence type="ECO:0000313" key="2">
    <source>
        <dbReference type="Proteomes" id="UP000735302"/>
    </source>
</evidence>
<organism evidence="1 2">
    <name type="scientific">Plakobranchus ocellatus</name>
    <dbReference type="NCBI Taxonomy" id="259542"/>
    <lineage>
        <taxon>Eukaryota</taxon>
        <taxon>Metazoa</taxon>
        <taxon>Spiralia</taxon>
        <taxon>Lophotrochozoa</taxon>
        <taxon>Mollusca</taxon>
        <taxon>Gastropoda</taxon>
        <taxon>Heterobranchia</taxon>
        <taxon>Euthyneura</taxon>
        <taxon>Panpulmonata</taxon>
        <taxon>Sacoglossa</taxon>
        <taxon>Placobranchoidea</taxon>
        <taxon>Plakobranchidae</taxon>
        <taxon>Plakobranchus</taxon>
    </lineage>
</organism>
<gene>
    <name evidence="1" type="ORF">PoB_000359300</name>
</gene>
<dbReference type="AlphaFoldDB" id="A0AAV3Y3F8"/>
<accession>A0AAV3Y3F8</accession>
<protein>
    <submittedName>
        <fullName evidence="1">V-type proton ATPase proteolipid subunit</fullName>
    </submittedName>
</protein>